<proteinExistence type="predicted"/>
<dbReference type="Proteomes" id="UP000179627">
    <property type="component" value="Unassembled WGS sequence"/>
</dbReference>
<dbReference type="Gene3D" id="3.40.50.1820">
    <property type="entry name" value="alpha/beta hydrolase"/>
    <property type="match status" value="1"/>
</dbReference>
<evidence type="ECO:0000313" key="3">
    <source>
        <dbReference type="Proteomes" id="UP000179627"/>
    </source>
</evidence>
<dbReference type="GO" id="GO:0009696">
    <property type="term" value="P:salicylic acid metabolic process"/>
    <property type="evidence" value="ECO:0007669"/>
    <property type="project" value="TreeGrafter"/>
</dbReference>
<dbReference type="OrthoDB" id="9773549at2"/>
<dbReference type="AlphaFoldDB" id="A0A1S1RB10"/>
<dbReference type="GO" id="GO:0080030">
    <property type="term" value="F:methyl indole-3-acetate esterase activity"/>
    <property type="evidence" value="ECO:0007669"/>
    <property type="project" value="TreeGrafter"/>
</dbReference>
<dbReference type="InterPro" id="IPR045889">
    <property type="entry name" value="MES/HNL"/>
</dbReference>
<dbReference type="Pfam" id="PF12697">
    <property type="entry name" value="Abhydrolase_6"/>
    <property type="match status" value="1"/>
</dbReference>
<comment type="caution">
    <text evidence="2">The sequence shown here is derived from an EMBL/GenBank/DDBJ whole genome shotgun (WGS) entry which is preliminary data.</text>
</comment>
<dbReference type="PANTHER" id="PTHR10992">
    <property type="entry name" value="METHYLESTERASE FAMILY MEMBER"/>
    <property type="match status" value="1"/>
</dbReference>
<gene>
    <name evidence="2" type="ORF">CC117_11155</name>
</gene>
<dbReference type="InterPro" id="IPR029058">
    <property type="entry name" value="AB_hydrolase_fold"/>
</dbReference>
<accession>A0A1S1RB10</accession>
<keyword evidence="3" id="KW-1185">Reference proteome</keyword>
<protein>
    <submittedName>
        <fullName evidence="2">Esterase</fullName>
    </submittedName>
</protein>
<dbReference type="InterPro" id="IPR000073">
    <property type="entry name" value="AB_hydrolase_1"/>
</dbReference>
<organism evidence="2 3">
    <name type="scientific">Parafrankia colletiae</name>
    <dbReference type="NCBI Taxonomy" id="573497"/>
    <lineage>
        <taxon>Bacteria</taxon>
        <taxon>Bacillati</taxon>
        <taxon>Actinomycetota</taxon>
        <taxon>Actinomycetes</taxon>
        <taxon>Frankiales</taxon>
        <taxon>Frankiaceae</taxon>
        <taxon>Parafrankia</taxon>
    </lineage>
</organism>
<feature type="domain" description="AB hydrolase-1" evidence="1">
    <location>
        <begin position="9"/>
        <end position="235"/>
    </location>
</feature>
<dbReference type="RefSeq" id="WP_071082741.1">
    <property type="nucleotide sequence ID" value="NZ_MBLM01000036.1"/>
</dbReference>
<dbReference type="GO" id="GO:0080032">
    <property type="term" value="F:methyl jasmonate esterase activity"/>
    <property type="evidence" value="ECO:0007669"/>
    <property type="project" value="TreeGrafter"/>
</dbReference>
<dbReference type="SUPFAM" id="SSF53474">
    <property type="entry name" value="alpha/beta-Hydrolases"/>
    <property type="match status" value="1"/>
</dbReference>
<reference evidence="3" key="1">
    <citation type="submission" date="2016-07" db="EMBL/GenBank/DDBJ databases">
        <title>Sequence Frankia sp. strain CcI1.17.</title>
        <authorList>
            <person name="Ghodhbane-Gtari F."/>
            <person name="Swanson E."/>
            <person name="Gueddou A."/>
            <person name="Morris K."/>
            <person name="Hezbri K."/>
            <person name="Ktari A."/>
            <person name="Nouioui I."/>
            <person name="Abebe-Akele F."/>
            <person name="Simpson S."/>
            <person name="Thomas K."/>
            <person name="Gtari M."/>
            <person name="Tisa L.S."/>
            <person name="Hurst S."/>
        </authorList>
    </citation>
    <scope>NUCLEOTIDE SEQUENCE [LARGE SCALE GENOMIC DNA]</scope>
    <source>
        <strain evidence="3">Cc1.17</strain>
    </source>
</reference>
<dbReference type="PANTHER" id="PTHR10992:SF1003">
    <property type="entry name" value="OS11G0492800 PROTEIN"/>
    <property type="match status" value="1"/>
</dbReference>
<dbReference type="EMBL" id="MBLM01000036">
    <property type="protein sequence ID" value="OHV43166.1"/>
    <property type="molecule type" value="Genomic_DNA"/>
</dbReference>
<sequence length="253" mass="28161">MASTQHVGFVLVHGGRHGGWAWRDVASRLRALGHPTYTPTLTGLGERAHLLRPEIGLETHVNDLVGVFEYEDLSDVVLVAHSYGGMPVAGAMQKVFDRVRTVVWVDAHLPREGESIFELIGEERAAQMKKMAAENGEGWYVPTSDASWWGLSDPDQIAWVNSKTTPQPMRTYLDRIGPTDRAWSHPGTMIECTPSRLPAVEVARQRARAESDPHFHRRLVDACHEPMLTHPDELTALLVEATGQTVQSPRRPV</sequence>
<dbReference type="GO" id="GO:0080031">
    <property type="term" value="F:methyl salicylate esterase activity"/>
    <property type="evidence" value="ECO:0007669"/>
    <property type="project" value="TreeGrafter"/>
</dbReference>
<dbReference type="GO" id="GO:0009694">
    <property type="term" value="P:jasmonic acid metabolic process"/>
    <property type="evidence" value="ECO:0007669"/>
    <property type="project" value="TreeGrafter"/>
</dbReference>
<name>A0A1S1RB10_9ACTN</name>
<evidence type="ECO:0000259" key="1">
    <source>
        <dbReference type="Pfam" id="PF12697"/>
    </source>
</evidence>
<evidence type="ECO:0000313" key="2">
    <source>
        <dbReference type="EMBL" id="OHV43166.1"/>
    </source>
</evidence>